<gene>
    <name evidence="2" type="ORF">TSARBOMBA_2</name>
    <name evidence="1" type="ORF">TSARBOMBA_252</name>
</gene>
<protein>
    <submittedName>
        <fullName evidence="2">Uncharacterized protein</fullName>
    </submittedName>
</protein>
<dbReference type="GeneID" id="26633303"/>
<sequence length="83" mass="9429">MLTNEQPVYIVNEPKTFDIGGVFTLVLIEGENGLYGHYTNHTTNTTFSYDGAGLSQKKILKQFWDKAKKIRPAAATKYRGFKR</sequence>
<proteinExistence type="predicted"/>
<dbReference type="RefSeq" id="YP_009207067.1">
    <property type="nucleotide sequence ID" value="NC_028890.1"/>
</dbReference>
<evidence type="ECO:0000313" key="1">
    <source>
        <dbReference type="EMBL" id="ALA13075.1"/>
    </source>
</evidence>
<dbReference type="RefSeq" id="YP_009206837.1">
    <property type="nucleotide sequence ID" value="NC_028890.1"/>
</dbReference>
<reference evidence="2 3" key="1">
    <citation type="journal article" date="2015" name="Genome Announc.">
        <title>Complete Genome Sequence of Bacillus cereus Group Phage TsarBomba.</title>
        <authorList>
            <person name="Erill I."/>
            <person name="Caruso S.M."/>
        </authorList>
    </citation>
    <scope>NUCLEOTIDE SEQUENCE [LARGE SCALE GENOMIC DNA]</scope>
</reference>
<keyword evidence="3" id="KW-1185">Reference proteome</keyword>
<dbReference type="GeneID" id="26633328"/>
<evidence type="ECO:0000313" key="2">
    <source>
        <dbReference type="EMBL" id="ALA13118.1"/>
    </source>
</evidence>
<dbReference type="KEGG" id="vg:26633303"/>
<dbReference type="KEGG" id="vg:26633328"/>
<accession>A0A0K2D063</accession>
<organism evidence="2 3">
    <name type="scientific">Bacillus phage TsarBomba</name>
    <dbReference type="NCBI Taxonomy" id="1690456"/>
    <lineage>
        <taxon>Viruses</taxon>
        <taxon>Duplodnaviria</taxon>
        <taxon>Heunggongvirae</taxon>
        <taxon>Uroviricota</taxon>
        <taxon>Caudoviricetes</taxon>
        <taxon>Herelleviridae</taxon>
        <taxon>Bastillevirinae</taxon>
        <taxon>Tsarbombavirus</taxon>
        <taxon>Tsarbombavirus tsarbomba</taxon>
    </lineage>
</organism>
<dbReference type="EMBL" id="KT224359">
    <property type="protein sequence ID" value="ALA13075.1"/>
    <property type="molecule type" value="Genomic_DNA"/>
</dbReference>
<dbReference type="OrthoDB" id="22398at10239"/>
<dbReference type="Proteomes" id="UP000204602">
    <property type="component" value="Segment"/>
</dbReference>
<dbReference type="EMBL" id="KT224359">
    <property type="protein sequence ID" value="ALA13118.1"/>
    <property type="molecule type" value="Genomic_DNA"/>
</dbReference>
<name>A0A0K2D063_9CAUD</name>
<evidence type="ECO:0000313" key="3">
    <source>
        <dbReference type="Proteomes" id="UP000204602"/>
    </source>
</evidence>